<keyword evidence="2" id="KW-0812">Transmembrane</keyword>
<evidence type="ECO:0000313" key="4">
    <source>
        <dbReference type="Proteomes" id="UP000823904"/>
    </source>
</evidence>
<feature type="region of interest" description="Disordered" evidence="1">
    <location>
        <begin position="1"/>
        <end position="34"/>
    </location>
</feature>
<dbReference type="Proteomes" id="UP000823904">
    <property type="component" value="Unassembled WGS sequence"/>
</dbReference>
<evidence type="ECO:0000313" key="3">
    <source>
        <dbReference type="EMBL" id="HJC49026.1"/>
    </source>
</evidence>
<accession>A0A9D2PDW7</accession>
<organism evidence="3 4">
    <name type="scientific">Candidatus Anaerostipes avistercoris</name>
    <dbReference type="NCBI Taxonomy" id="2838462"/>
    <lineage>
        <taxon>Bacteria</taxon>
        <taxon>Bacillati</taxon>
        <taxon>Bacillota</taxon>
        <taxon>Clostridia</taxon>
        <taxon>Lachnospirales</taxon>
        <taxon>Lachnospiraceae</taxon>
        <taxon>Anaerostipes</taxon>
    </lineage>
</organism>
<name>A0A9D2PDW7_9FIRM</name>
<keyword evidence="2" id="KW-1133">Transmembrane helix</keyword>
<gene>
    <name evidence="3" type="ORF">H9754_00315</name>
</gene>
<keyword evidence="2" id="KW-0472">Membrane</keyword>
<reference evidence="3" key="1">
    <citation type="journal article" date="2021" name="PeerJ">
        <title>Extensive microbial diversity within the chicken gut microbiome revealed by metagenomics and culture.</title>
        <authorList>
            <person name="Gilroy R."/>
            <person name="Ravi A."/>
            <person name="Getino M."/>
            <person name="Pursley I."/>
            <person name="Horton D.L."/>
            <person name="Alikhan N.F."/>
            <person name="Baker D."/>
            <person name="Gharbi K."/>
            <person name="Hall N."/>
            <person name="Watson M."/>
            <person name="Adriaenssens E.M."/>
            <person name="Foster-Nyarko E."/>
            <person name="Jarju S."/>
            <person name="Secka A."/>
            <person name="Antonio M."/>
            <person name="Oren A."/>
            <person name="Chaudhuri R.R."/>
            <person name="La Ragione R."/>
            <person name="Hildebrand F."/>
            <person name="Pallen M.J."/>
        </authorList>
    </citation>
    <scope>NUCLEOTIDE SEQUENCE</scope>
    <source>
        <strain evidence="3">ChiSjej3B21-8574</strain>
    </source>
</reference>
<sequence length="149" mass="16673">MDEKRYDPYTGYEIQGESQKQHNENQNPQQDEQPEQSHGLTVAALVVGIISVVLMLTCCCSPFAIFTGIAAIVLFAVAPKKNGKKESKAVAGLICGIVSIIGTCILILIFIFNIVLSDEFQTLLDENLQGIDRQEYQYDEYDEDFDEIF</sequence>
<evidence type="ECO:0000256" key="1">
    <source>
        <dbReference type="SAM" id="MobiDB-lite"/>
    </source>
</evidence>
<feature type="transmembrane region" description="Helical" evidence="2">
    <location>
        <begin position="44"/>
        <end position="77"/>
    </location>
</feature>
<feature type="transmembrane region" description="Helical" evidence="2">
    <location>
        <begin position="89"/>
        <end position="116"/>
    </location>
</feature>
<comment type="caution">
    <text evidence="3">The sequence shown here is derived from an EMBL/GenBank/DDBJ whole genome shotgun (WGS) entry which is preliminary data.</text>
</comment>
<dbReference type="AlphaFoldDB" id="A0A9D2PDW7"/>
<protein>
    <submittedName>
        <fullName evidence="3">DUF4190 domain-containing protein</fullName>
    </submittedName>
</protein>
<reference evidence="3" key="2">
    <citation type="submission" date="2021-04" db="EMBL/GenBank/DDBJ databases">
        <authorList>
            <person name="Gilroy R."/>
        </authorList>
    </citation>
    <scope>NUCLEOTIDE SEQUENCE</scope>
    <source>
        <strain evidence="3">ChiSjej3B21-8574</strain>
    </source>
</reference>
<evidence type="ECO:0000256" key="2">
    <source>
        <dbReference type="SAM" id="Phobius"/>
    </source>
</evidence>
<proteinExistence type="predicted"/>
<dbReference type="EMBL" id="DWWD01000002">
    <property type="protein sequence ID" value="HJC49026.1"/>
    <property type="molecule type" value="Genomic_DNA"/>
</dbReference>